<accession>A0A1B8SDS4</accession>
<evidence type="ECO:0000313" key="1">
    <source>
        <dbReference type="EMBL" id="OBY30874.1"/>
    </source>
</evidence>
<sequence length="93" mass="10353">MIGVLICPALPRGPSVASSDRRVRRITLTRRPPVRKRYHRSGVRTGPILRNPLPVRSPAGRPGHFFTICIHIFERPSAPEALLGPEISAFVRP</sequence>
<dbReference type="Proteomes" id="UP000092668">
    <property type="component" value="Unassembled WGS sequence"/>
</dbReference>
<dbReference type="AlphaFoldDB" id="A0A1B8SDS4"/>
<reference evidence="1 2" key="1">
    <citation type="submission" date="2015-06" db="EMBL/GenBank/DDBJ databases">
        <title>Genome sequence of Mycobacterium kumamotonense strain Roo.</title>
        <authorList>
            <person name="Greninger A.L."/>
            <person name="Cunningham G."/>
            <person name="Miller S."/>
        </authorList>
    </citation>
    <scope>NUCLEOTIDE SEQUENCE [LARGE SCALE GENOMIC DNA]</scope>
    <source>
        <strain evidence="1 2">Roo</strain>
    </source>
</reference>
<name>A0A1B8SDS4_9MYCO</name>
<evidence type="ECO:0000313" key="2">
    <source>
        <dbReference type="Proteomes" id="UP000092668"/>
    </source>
</evidence>
<gene>
    <name evidence="1" type="ORF">ACT18_15560</name>
</gene>
<keyword evidence="2" id="KW-1185">Reference proteome</keyword>
<organism evidence="1 2">
    <name type="scientific">Mycolicibacter kumamotonensis</name>
    <dbReference type="NCBI Taxonomy" id="354243"/>
    <lineage>
        <taxon>Bacteria</taxon>
        <taxon>Bacillati</taxon>
        <taxon>Actinomycetota</taxon>
        <taxon>Actinomycetes</taxon>
        <taxon>Mycobacteriales</taxon>
        <taxon>Mycobacteriaceae</taxon>
        <taxon>Mycolicibacter</taxon>
    </lineage>
</organism>
<comment type="caution">
    <text evidence="1">The sequence shown here is derived from an EMBL/GenBank/DDBJ whole genome shotgun (WGS) entry which is preliminary data.</text>
</comment>
<proteinExistence type="predicted"/>
<protein>
    <submittedName>
        <fullName evidence="1">Uncharacterized protein</fullName>
    </submittedName>
</protein>
<dbReference type="EMBL" id="LFOE01000024">
    <property type="protein sequence ID" value="OBY30874.1"/>
    <property type="molecule type" value="Genomic_DNA"/>
</dbReference>